<feature type="binding site" evidence="6 7">
    <location>
        <begin position="184"/>
        <end position="188"/>
    </location>
    <ligand>
        <name>ATP</name>
        <dbReference type="ChEBI" id="CHEBI:30616"/>
    </ligand>
</feature>
<dbReference type="InterPro" id="IPR023660">
    <property type="entry name" value="Arg_Kinase"/>
</dbReference>
<dbReference type="PANTHER" id="PTHR11547:SF38">
    <property type="entry name" value="ARGININE KINASE 1-RELATED"/>
    <property type="match status" value="1"/>
</dbReference>
<dbReference type="SUPFAM" id="SSF55931">
    <property type="entry name" value="Glutamine synthetase/guanido kinase"/>
    <property type="match status" value="1"/>
</dbReference>
<feature type="binding site" evidence="6 7">
    <location>
        <position position="99"/>
    </location>
    <ligand>
        <name>ATP</name>
        <dbReference type="ChEBI" id="CHEBI:30616"/>
    </ligand>
</feature>
<dbReference type="EC" id="2.7.14.1" evidence="6"/>
<evidence type="ECO:0000313" key="11">
    <source>
        <dbReference type="Proteomes" id="UP000050482"/>
    </source>
</evidence>
<dbReference type="GO" id="GO:0005615">
    <property type="term" value="C:extracellular space"/>
    <property type="evidence" value="ECO:0007669"/>
    <property type="project" value="TreeGrafter"/>
</dbReference>
<feature type="binding site" evidence="6 7">
    <location>
        <position position="133"/>
    </location>
    <ligand>
        <name>ATP</name>
        <dbReference type="ChEBI" id="CHEBI:30616"/>
    </ligand>
</feature>
<keyword evidence="6" id="KW-0021">Allosteric enzyme</keyword>
<evidence type="ECO:0000256" key="5">
    <source>
        <dbReference type="ARBA" id="ARBA00051816"/>
    </source>
</evidence>
<evidence type="ECO:0000256" key="1">
    <source>
        <dbReference type="ARBA" id="ARBA00022679"/>
    </source>
</evidence>
<comment type="similarity">
    <text evidence="6 7 8">Belongs to the ATP:guanido phosphotransferase family.</text>
</comment>
<reference evidence="10 11" key="1">
    <citation type="submission" date="2015-09" db="EMBL/GenBank/DDBJ databases">
        <title>Draft genome sequence of Alicyclobacillus ferrooxydans DSM 22381.</title>
        <authorList>
            <person name="Hemp J."/>
        </authorList>
    </citation>
    <scope>NUCLEOTIDE SEQUENCE [LARGE SCALE GENOMIC DNA]</scope>
    <source>
        <strain evidence="10 11">TC-34</strain>
    </source>
</reference>
<keyword evidence="2 6" id="KW-0547">Nucleotide-binding</keyword>
<proteinExistence type="inferred from homology"/>
<comment type="caution">
    <text evidence="10">The sequence shown here is derived from an EMBL/GenBank/DDBJ whole genome shotgun (WGS) entry which is preliminary data.</text>
</comment>
<comment type="activity regulation">
    <text evidence="6">Appears to be allosterically activated by the binding of pArg-containing polypeptides to the pArg-binding pocket localized in the C-terminal domain of McsB.</text>
</comment>
<dbReference type="EMBL" id="LJCO01000040">
    <property type="protein sequence ID" value="KPV44179.1"/>
    <property type="molecule type" value="Genomic_DNA"/>
</dbReference>
<dbReference type="PATRIC" id="fig|471514.4.peg.975"/>
<comment type="catalytic activity">
    <reaction evidence="5 6">
        <text>L-arginyl-[protein] + ATP = N(omega)-phospho-L-arginyl-[protein] + ADP + H(+)</text>
        <dbReference type="Rhea" id="RHEA:43384"/>
        <dbReference type="Rhea" id="RHEA-COMP:10532"/>
        <dbReference type="Rhea" id="RHEA-COMP:10533"/>
        <dbReference type="ChEBI" id="CHEBI:15378"/>
        <dbReference type="ChEBI" id="CHEBI:29965"/>
        <dbReference type="ChEBI" id="CHEBI:30616"/>
        <dbReference type="ChEBI" id="CHEBI:83226"/>
        <dbReference type="ChEBI" id="CHEBI:456216"/>
        <dbReference type="EC" id="2.7.14.1"/>
    </reaction>
</comment>
<name>A0A0P9CEE5_9BACL</name>
<dbReference type="GO" id="GO:1990424">
    <property type="term" value="F:protein arginine kinase activity"/>
    <property type="evidence" value="ECO:0007669"/>
    <property type="project" value="UniProtKB-EC"/>
</dbReference>
<keyword evidence="1 6" id="KW-0808">Transferase</keyword>
<evidence type="ECO:0000256" key="6">
    <source>
        <dbReference type="HAMAP-Rule" id="MF_00602"/>
    </source>
</evidence>
<dbReference type="CDD" id="cd07930">
    <property type="entry name" value="bacterial_phosphagen_kinase"/>
    <property type="match status" value="1"/>
</dbReference>
<comment type="function">
    <text evidence="6">Catalyzes the specific phosphorylation of arginine residues in proteins.</text>
</comment>
<dbReference type="NCBIfam" id="NF002195">
    <property type="entry name" value="PRK01059.1-5"/>
    <property type="match status" value="1"/>
</dbReference>
<dbReference type="GO" id="GO:0046314">
    <property type="term" value="P:phosphocreatine biosynthetic process"/>
    <property type="evidence" value="ECO:0007669"/>
    <property type="project" value="InterPro"/>
</dbReference>
<keyword evidence="11" id="KW-1185">Reference proteome</keyword>
<keyword evidence="3 6" id="KW-0418">Kinase</keyword>
<dbReference type="PROSITE" id="PS51510">
    <property type="entry name" value="PHOSPHAGEN_KINASE_C"/>
    <property type="match status" value="1"/>
</dbReference>
<evidence type="ECO:0000259" key="9">
    <source>
        <dbReference type="PROSITE" id="PS51510"/>
    </source>
</evidence>
<feature type="binding site" evidence="6 7">
    <location>
        <begin position="34"/>
        <end position="38"/>
    </location>
    <ligand>
        <name>ATP</name>
        <dbReference type="ChEBI" id="CHEBI:30616"/>
    </ligand>
</feature>
<dbReference type="FunFam" id="3.30.590.10:FF:000007">
    <property type="entry name" value="Protein-arginine kinase"/>
    <property type="match status" value="1"/>
</dbReference>
<dbReference type="InterPro" id="IPR022415">
    <property type="entry name" value="ATP-guanido_PTrfase_AS"/>
</dbReference>
<evidence type="ECO:0000256" key="8">
    <source>
        <dbReference type="RuleBase" id="RU000505"/>
    </source>
</evidence>
<dbReference type="Proteomes" id="UP000050482">
    <property type="component" value="Unassembled WGS sequence"/>
</dbReference>
<evidence type="ECO:0000256" key="3">
    <source>
        <dbReference type="ARBA" id="ARBA00022777"/>
    </source>
</evidence>
<dbReference type="InterPro" id="IPR022414">
    <property type="entry name" value="ATP-guanido_PTrfase_cat"/>
</dbReference>
<dbReference type="GO" id="GO:0005524">
    <property type="term" value="F:ATP binding"/>
    <property type="evidence" value="ECO:0007669"/>
    <property type="project" value="UniProtKB-UniRule"/>
</dbReference>
<feature type="short sequence motif" description="RDXXRA motif of the pArg binding pocket involved in allosteric regulation" evidence="6">
    <location>
        <begin position="345"/>
        <end position="350"/>
    </location>
</feature>
<dbReference type="Gene3D" id="3.30.590.10">
    <property type="entry name" value="Glutamine synthetase/guanido kinase, catalytic domain"/>
    <property type="match status" value="1"/>
</dbReference>
<dbReference type="InterPro" id="IPR000749">
    <property type="entry name" value="ATP-guanido_PTrfase"/>
</dbReference>
<accession>A0A0P9CEE5</accession>
<evidence type="ECO:0000256" key="2">
    <source>
        <dbReference type="ARBA" id="ARBA00022741"/>
    </source>
</evidence>
<dbReference type="NCBIfam" id="NF002194">
    <property type="entry name" value="PRK01059.1-4"/>
    <property type="match status" value="1"/>
</dbReference>
<gene>
    <name evidence="6" type="primary">mcsB</name>
    <name evidence="10" type="ORF">AN477_08935</name>
</gene>
<feature type="domain" description="Phosphagen kinase C-terminal" evidence="9">
    <location>
        <begin position="31"/>
        <end position="262"/>
    </location>
</feature>
<dbReference type="PANTHER" id="PTHR11547">
    <property type="entry name" value="ARGININE OR CREATINE KINASE"/>
    <property type="match status" value="1"/>
</dbReference>
<feature type="binding site" evidence="7">
    <location>
        <begin position="215"/>
        <end position="220"/>
    </location>
    <ligand>
        <name>ATP</name>
        <dbReference type="ChEBI" id="CHEBI:30616"/>
    </ligand>
</feature>
<dbReference type="STRING" id="471514.AN477_08935"/>
<evidence type="ECO:0000313" key="10">
    <source>
        <dbReference type="EMBL" id="KPV44179.1"/>
    </source>
</evidence>
<protein>
    <recommendedName>
        <fullName evidence="6">Protein-arginine kinase</fullName>
        <ecNumber evidence="6">2.7.14.1</ecNumber>
    </recommendedName>
</protein>
<dbReference type="GO" id="GO:0004111">
    <property type="term" value="F:creatine kinase activity"/>
    <property type="evidence" value="ECO:0007669"/>
    <property type="project" value="InterPro"/>
</dbReference>
<dbReference type="HAMAP" id="MF_00602">
    <property type="entry name" value="Prot_Arg_kinase"/>
    <property type="match status" value="1"/>
</dbReference>
<comment type="caution">
    <text evidence="6">Lacks conserved residue(s) required for the propagation of feature annotation.</text>
</comment>
<evidence type="ECO:0000256" key="4">
    <source>
        <dbReference type="ARBA" id="ARBA00022840"/>
    </source>
</evidence>
<sequence length="365" mass="41230">MDRRGGNVSLSEFLQRATSKWMKDGGPDDDIIVTSRIRIARNLEDMPFPVLQTDSHADEVIRLVKQALESKSVKNVGQFEFARCSDMSALDRYVLVEKHLMSRDLAEQVKHGAIALTEDEVMSIMVNEEDHLRIQCIMPGFRLQEAWNRASEVDDALEEHLPYSFHERYGYLTACPTNVGTGIRASVMMHLPGLVISGHINRLLSAVSQVGLTVRGMYGEGSEAVGNLFQVSNQMTLGESEEEIIGNLSSVVQQLIDHERSARRALMSQNRTDLEDRVCRSFGILAYARKIDSKETLQRLSDVRLGIDLGVIRGVSSSILKELMVMIQPAFLQKYFHEELAPGERDTRRAALIRERLRLDDMEVR</sequence>
<dbReference type="InterPro" id="IPR014746">
    <property type="entry name" value="Gln_synth/guanido_kin_cat_dom"/>
</dbReference>
<evidence type="ECO:0000256" key="7">
    <source>
        <dbReference type="PROSITE-ProRule" id="PRU00843"/>
    </source>
</evidence>
<organism evidence="10 11">
    <name type="scientific">Alicyclobacillus ferrooxydans</name>
    <dbReference type="NCBI Taxonomy" id="471514"/>
    <lineage>
        <taxon>Bacteria</taxon>
        <taxon>Bacillati</taxon>
        <taxon>Bacillota</taxon>
        <taxon>Bacilli</taxon>
        <taxon>Bacillales</taxon>
        <taxon>Alicyclobacillaceae</taxon>
        <taxon>Alicyclobacillus</taxon>
    </lineage>
</organism>
<dbReference type="Pfam" id="PF00217">
    <property type="entry name" value="ATP-gua_Ptrans"/>
    <property type="match status" value="1"/>
</dbReference>
<dbReference type="AlphaFoldDB" id="A0A0P9CEE5"/>
<dbReference type="PROSITE" id="PS00112">
    <property type="entry name" value="PHOSPHAGEN_KINASE"/>
    <property type="match status" value="1"/>
</dbReference>
<keyword evidence="4 6" id="KW-0067">ATP-binding</keyword>